<dbReference type="RefSeq" id="WP_188681518.1">
    <property type="nucleotide sequence ID" value="NZ_BMNY01000002.1"/>
</dbReference>
<dbReference type="Proteomes" id="UP000632195">
    <property type="component" value="Unassembled WGS sequence"/>
</dbReference>
<dbReference type="SUPFAM" id="SSF53649">
    <property type="entry name" value="Alkaline phosphatase-like"/>
    <property type="match status" value="1"/>
</dbReference>
<dbReference type="AlphaFoldDB" id="A0AA37F9T9"/>
<dbReference type="Gene3D" id="3.40.720.10">
    <property type="entry name" value="Alkaline Phosphatase, subunit A"/>
    <property type="match status" value="1"/>
</dbReference>
<reference evidence="1" key="1">
    <citation type="journal article" date="2014" name="Int. J. Syst. Evol. Microbiol.">
        <title>Complete genome sequence of Corynebacterium casei LMG S-19264T (=DSM 44701T), isolated from a smear-ripened cheese.</title>
        <authorList>
            <consortium name="US DOE Joint Genome Institute (JGI-PGF)"/>
            <person name="Walter F."/>
            <person name="Albersmeier A."/>
            <person name="Kalinowski J."/>
            <person name="Ruckert C."/>
        </authorList>
    </citation>
    <scope>NUCLEOTIDE SEQUENCE</scope>
    <source>
        <strain evidence="1">JCM 13583</strain>
    </source>
</reference>
<keyword evidence="2" id="KW-1185">Reference proteome</keyword>
<dbReference type="Pfam" id="PF01663">
    <property type="entry name" value="Phosphodiest"/>
    <property type="match status" value="1"/>
</dbReference>
<sequence>MSFVYPDYRSRSIYTLANSIARKLRIDADVSTRVLGEVEDTDLPLSLVLVDGLGWEMCEAYGLDISSAERFTTVFPSTTSNVLATLFSARYPSEHGIIGYTLYSKRLGVVVNTLEYTAAQGFGRDMLAKVEPMASMFYFRSTVKSACDMGKRVLIIQPSNIWQSEYSRMLYGTAEIQTYKTVFDAFQVYRNALEKGYDFVHLYIPYVDQMAHAYGPSSDPTVESARYIFSRVLSVFEQFRGRWRFLLTADHGHIELSERVVMNDNQDLMGLLNCPPYGDPRAVMIRGGQDAARYFEERYGNMQVFAKNSEELKGLMGPSKGPRLDDVMPDFIAVPTDNRGYFYNFRNSNPPTMVGSHSGLSASEMYIPLLIL</sequence>
<dbReference type="InterPro" id="IPR002591">
    <property type="entry name" value="Phosphodiest/P_Trfase"/>
</dbReference>
<gene>
    <name evidence="1" type="ORF">GCM10007108_13950</name>
</gene>
<reference evidence="1" key="2">
    <citation type="submission" date="2022-09" db="EMBL/GenBank/DDBJ databases">
        <authorList>
            <person name="Sun Q."/>
            <person name="Ohkuma M."/>
        </authorList>
    </citation>
    <scope>NUCLEOTIDE SEQUENCE</scope>
    <source>
        <strain evidence="1">JCM 13583</strain>
    </source>
</reference>
<dbReference type="InterPro" id="IPR017850">
    <property type="entry name" value="Alkaline_phosphatase_core_sf"/>
</dbReference>
<protein>
    <submittedName>
        <fullName evidence="1">Nucleotide pyrophosphatase</fullName>
    </submittedName>
</protein>
<dbReference type="EMBL" id="BMNY01000002">
    <property type="protein sequence ID" value="GGM77078.1"/>
    <property type="molecule type" value="Genomic_DNA"/>
</dbReference>
<proteinExistence type="predicted"/>
<comment type="caution">
    <text evidence="1">The sequence shown here is derived from an EMBL/GenBank/DDBJ whole genome shotgun (WGS) entry which is preliminary data.</text>
</comment>
<organism evidence="1 2">
    <name type="scientific">Thermogymnomonas acidicola</name>
    <dbReference type="NCBI Taxonomy" id="399579"/>
    <lineage>
        <taxon>Archaea</taxon>
        <taxon>Methanobacteriati</taxon>
        <taxon>Thermoplasmatota</taxon>
        <taxon>Thermoplasmata</taxon>
        <taxon>Thermoplasmatales</taxon>
        <taxon>Thermogymnomonas</taxon>
    </lineage>
</organism>
<name>A0AA37F9T9_9ARCH</name>
<evidence type="ECO:0000313" key="1">
    <source>
        <dbReference type="EMBL" id="GGM77078.1"/>
    </source>
</evidence>
<accession>A0AA37F9T9</accession>
<evidence type="ECO:0000313" key="2">
    <source>
        <dbReference type="Proteomes" id="UP000632195"/>
    </source>
</evidence>